<dbReference type="Proteomes" id="UP000576082">
    <property type="component" value="Unassembled WGS sequence"/>
</dbReference>
<proteinExistence type="predicted"/>
<comment type="caution">
    <text evidence="2">The sequence shown here is derived from an EMBL/GenBank/DDBJ whole genome shotgun (WGS) entry which is preliminary data.</text>
</comment>
<feature type="chain" id="PRO_5030810712" evidence="1">
    <location>
        <begin position="20"/>
        <end position="533"/>
    </location>
</feature>
<dbReference type="EMBL" id="JABANE010000012">
    <property type="protein sequence ID" value="NME67537.1"/>
    <property type="molecule type" value="Genomic_DNA"/>
</dbReference>
<dbReference type="AlphaFoldDB" id="A0A7X9P1Y6"/>
<gene>
    <name evidence="2" type="ORF">HHU12_06135</name>
</gene>
<organism evidence="2 3">
    <name type="scientific">Flammeovirga aprica JL-4</name>
    <dbReference type="NCBI Taxonomy" id="694437"/>
    <lineage>
        <taxon>Bacteria</taxon>
        <taxon>Pseudomonadati</taxon>
        <taxon>Bacteroidota</taxon>
        <taxon>Cytophagia</taxon>
        <taxon>Cytophagales</taxon>
        <taxon>Flammeovirgaceae</taxon>
        <taxon>Flammeovirga</taxon>
    </lineage>
</organism>
<keyword evidence="3" id="KW-1185">Reference proteome</keyword>
<name>A0A7X9P1Y6_9BACT</name>
<evidence type="ECO:0000313" key="3">
    <source>
        <dbReference type="Proteomes" id="UP000576082"/>
    </source>
</evidence>
<evidence type="ECO:0000313" key="2">
    <source>
        <dbReference type="EMBL" id="NME67537.1"/>
    </source>
</evidence>
<evidence type="ECO:0000256" key="1">
    <source>
        <dbReference type="SAM" id="SignalP"/>
    </source>
</evidence>
<sequence length="533" mass="59883">MKSPLLINLLLLVLLVSCGFDPNDFNDIGVKPLESKSVAVPLLDGNVELQDLLSKTDQSHLHTDQVPWYLEYKSWETQAQKDTVTPLVTGTEILNDEYFKLQTGLQVPLLTSFENIIINKEVVLPINTVNPFFDVNILTVSDGQFNATFRNKGLFVSSFMMELIQYNNSDTTVLQREEFQLQPNNNSSLTFQITNAVIHSSNNRKTALRFKNTIRGNNAPYTIEPSPAQGISINEVGGIHFTPFVDVDLNIPFDEKFMNISIFDNTLEDGGVTLSDFQLDVVSYNTFGLDIFAGEIEVFAQSSIDSSLTPIVFTSTQIGRPRNQFNEKVDTLSVLKPEAALSLKPNKLIMKGNLQIKMRKGVDYFIEADSYIKEQFVLQIPFKLGMDNVTFSTTIVRQQDVQESIDILDSATVRIAINNYFPMDGILSIYTKNEMEDIAPYQIDLSSEANQNDFVFMKAAVLDENDLVTAPTMLQNTFRITRDDARRILQANYIYVEGRFSTPDGKVIPFVPGHRLLIKAGIFASVTLSPDDL</sequence>
<dbReference type="RefSeq" id="WP_169655874.1">
    <property type="nucleotide sequence ID" value="NZ_JABANE010000012.1"/>
</dbReference>
<keyword evidence="1" id="KW-0732">Signal</keyword>
<accession>A0A7X9P1Y6</accession>
<feature type="signal peptide" evidence="1">
    <location>
        <begin position="1"/>
        <end position="19"/>
    </location>
</feature>
<reference evidence="2 3" key="1">
    <citation type="submission" date="2020-04" db="EMBL/GenBank/DDBJ databases">
        <title>Flammeovirga sp. SR4, a novel species isolated from seawater.</title>
        <authorList>
            <person name="Wang X."/>
        </authorList>
    </citation>
    <scope>NUCLEOTIDE SEQUENCE [LARGE SCALE GENOMIC DNA]</scope>
    <source>
        <strain evidence="2 3">ATCC 23126</strain>
    </source>
</reference>
<dbReference type="PROSITE" id="PS51257">
    <property type="entry name" value="PROKAR_LIPOPROTEIN"/>
    <property type="match status" value="1"/>
</dbReference>
<protein>
    <submittedName>
        <fullName evidence="2">Uncharacterized protein</fullName>
    </submittedName>
</protein>